<evidence type="ECO:0000313" key="4">
    <source>
        <dbReference type="Proteomes" id="UP001652394"/>
    </source>
</evidence>
<feature type="region of interest" description="Disordered" evidence="1">
    <location>
        <begin position="127"/>
        <end position="248"/>
    </location>
</feature>
<evidence type="ECO:0000259" key="2">
    <source>
        <dbReference type="Pfam" id="PF19623"/>
    </source>
</evidence>
<reference evidence="3 4" key="1">
    <citation type="journal article" date="2021" name="ISME Commun">
        <title>Automated analysis of genomic sequences facilitates high-throughput and comprehensive description of bacteria.</title>
        <authorList>
            <person name="Hitch T.C.A."/>
        </authorList>
    </citation>
    <scope>NUCLEOTIDE SEQUENCE [LARGE SCALE GENOMIC DNA]</scope>
    <source>
        <strain evidence="3 4">H2_18</strain>
    </source>
</reference>
<feature type="compositionally biased region" description="Acidic residues" evidence="1">
    <location>
        <begin position="222"/>
        <end position="233"/>
    </location>
</feature>
<dbReference type="InterPro" id="IPR046131">
    <property type="entry name" value="DUF6128"/>
</dbReference>
<evidence type="ECO:0000313" key="3">
    <source>
        <dbReference type="EMBL" id="MCU6746200.1"/>
    </source>
</evidence>
<dbReference type="RefSeq" id="WP_059067626.1">
    <property type="nucleotide sequence ID" value="NZ_JAOQJX010000001.1"/>
</dbReference>
<comment type="caution">
    <text evidence="3">The sequence shown here is derived from an EMBL/GenBank/DDBJ whole genome shotgun (WGS) entry which is preliminary data.</text>
</comment>
<feature type="domain" description="DUF6128" evidence="2">
    <location>
        <begin position="250"/>
        <end position="317"/>
    </location>
</feature>
<evidence type="ECO:0000256" key="1">
    <source>
        <dbReference type="SAM" id="MobiDB-lite"/>
    </source>
</evidence>
<protein>
    <submittedName>
        <fullName evidence="3">DUF6128 domain-containing protein</fullName>
    </submittedName>
</protein>
<accession>A0ABT2T7H0</accession>
<feature type="compositionally biased region" description="Basic and acidic residues" evidence="1">
    <location>
        <begin position="203"/>
        <end position="213"/>
    </location>
</feature>
<name>A0ABT2T7H0_9FIRM</name>
<keyword evidence="4" id="KW-1185">Reference proteome</keyword>
<gene>
    <name evidence="3" type="ORF">OCV51_00745</name>
</gene>
<dbReference type="EMBL" id="JAOQJX010000001">
    <property type="protein sequence ID" value="MCU6746200.1"/>
    <property type="molecule type" value="Genomic_DNA"/>
</dbReference>
<dbReference type="Proteomes" id="UP001652394">
    <property type="component" value="Unassembled WGS sequence"/>
</dbReference>
<proteinExistence type="predicted"/>
<organism evidence="3 4">
    <name type="scientific">Faecalicatena acetigenes</name>
    <dbReference type="NCBI Taxonomy" id="2981790"/>
    <lineage>
        <taxon>Bacteria</taxon>
        <taxon>Bacillati</taxon>
        <taxon>Bacillota</taxon>
        <taxon>Clostridia</taxon>
        <taxon>Lachnospirales</taxon>
        <taxon>Lachnospiraceae</taxon>
        <taxon>Faecalicatena</taxon>
    </lineage>
</organism>
<dbReference type="Pfam" id="PF19623">
    <property type="entry name" value="DUF6128"/>
    <property type="match status" value="1"/>
</dbReference>
<feature type="compositionally biased region" description="Acidic residues" evidence="1">
    <location>
        <begin position="156"/>
        <end position="167"/>
    </location>
</feature>
<sequence>MNPGNCYLYEYENTHKVRNVGFFKITRHYHTCILQIQARGIKVHAQGKVDLYVFYQDSERSIAKKLTTLTCMEHSLSARISVSESIFPQGRTLENIDGFFLKAPPETLQTAPEKLWVVSHIVPKNIVPYDEPPTKAEPAAKPTGSTQTEVPVIESPTEEPDTVESEAETPVTEPSQAEEPPTEEGSAAEKLVTEPSQAEEPPTEERSAAEKLVTEPSQAEESATEELAVEEPAGENKQTENETKKTVSARKIQRSELCLLPKKFWFLANNSFLLHGYHNYNHLLLVEEDGHYWLGVPGIYDTHEARAASLFGFPQFTRSYTEILDLEDEERNDEADFGHWCRYIK</sequence>